<keyword evidence="3" id="KW-1185">Reference proteome</keyword>
<proteinExistence type="predicted"/>
<gene>
    <name evidence="2" type="ORF">M5K25_008086</name>
</gene>
<dbReference type="Proteomes" id="UP001552299">
    <property type="component" value="Unassembled WGS sequence"/>
</dbReference>
<reference evidence="2 3" key="1">
    <citation type="journal article" date="2024" name="Plant Biotechnol. J.">
        <title>Dendrobium thyrsiflorum genome and its molecular insights into genes involved in important horticultural traits.</title>
        <authorList>
            <person name="Chen B."/>
            <person name="Wang J.Y."/>
            <person name="Zheng P.J."/>
            <person name="Li K.L."/>
            <person name="Liang Y.M."/>
            <person name="Chen X.F."/>
            <person name="Zhang C."/>
            <person name="Zhao X."/>
            <person name="He X."/>
            <person name="Zhang G.Q."/>
            <person name="Liu Z.J."/>
            <person name="Xu Q."/>
        </authorList>
    </citation>
    <scope>NUCLEOTIDE SEQUENCE [LARGE SCALE GENOMIC DNA]</scope>
    <source>
        <strain evidence="2">GZMU011</strain>
    </source>
</reference>
<feature type="region of interest" description="Disordered" evidence="1">
    <location>
        <begin position="45"/>
        <end position="67"/>
    </location>
</feature>
<evidence type="ECO:0000313" key="3">
    <source>
        <dbReference type="Proteomes" id="UP001552299"/>
    </source>
</evidence>
<accession>A0ABD0V7R3</accession>
<evidence type="ECO:0000256" key="1">
    <source>
        <dbReference type="SAM" id="MobiDB-lite"/>
    </source>
</evidence>
<comment type="caution">
    <text evidence="2">The sequence shown here is derived from an EMBL/GenBank/DDBJ whole genome shotgun (WGS) entry which is preliminary data.</text>
</comment>
<dbReference type="AlphaFoldDB" id="A0ABD0V7R3"/>
<protein>
    <submittedName>
        <fullName evidence="2">Uncharacterized protein</fullName>
    </submittedName>
</protein>
<feature type="region of interest" description="Disordered" evidence="1">
    <location>
        <begin position="141"/>
        <end position="174"/>
    </location>
</feature>
<sequence>MSTNRRPEEHLEGSNHNLDYQTVYKHDMLIRTLFLRQRTALPSFGREPQLPFSPLLGDGREPSSSGREPLFLPSAENRNFLFHHSLVMAENPLPPAENRSSFLRQRTATSFFTTPWTIFRSSRTIEDIVQYDSKSYRTIGTRTTLPSSGREPQLPFSPLLGDGREPSSSGREPLFLPSAENRNFLFHHSLVMAENPLPPAENRSSFLQQRTATSFFTTPW</sequence>
<organism evidence="2 3">
    <name type="scientific">Dendrobium thyrsiflorum</name>
    <name type="common">Pinecone-like raceme dendrobium</name>
    <name type="synonym">Orchid</name>
    <dbReference type="NCBI Taxonomy" id="117978"/>
    <lineage>
        <taxon>Eukaryota</taxon>
        <taxon>Viridiplantae</taxon>
        <taxon>Streptophyta</taxon>
        <taxon>Embryophyta</taxon>
        <taxon>Tracheophyta</taxon>
        <taxon>Spermatophyta</taxon>
        <taxon>Magnoliopsida</taxon>
        <taxon>Liliopsida</taxon>
        <taxon>Asparagales</taxon>
        <taxon>Orchidaceae</taxon>
        <taxon>Epidendroideae</taxon>
        <taxon>Malaxideae</taxon>
        <taxon>Dendrobiinae</taxon>
        <taxon>Dendrobium</taxon>
    </lineage>
</organism>
<evidence type="ECO:0000313" key="2">
    <source>
        <dbReference type="EMBL" id="KAL0921055.1"/>
    </source>
</evidence>
<name>A0ABD0V7R3_DENTH</name>
<dbReference type="EMBL" id="JANQDX010000007">
    <property type="protein sequence ID" value="KAL0921055.1"/>
    <property type="molecule type" value="Genomic_DNA"/>
</dbReference>